<comment type="caution">
    <text evidence="3">The sequence shown here is derived from an EMBL/GenBank/DDBJ whole genome shotgun (WGS) entry which is preliminary data.</text>
</comment>
<feature type="compositionally biased region" description="Pro residues" evidence="2">
    <location>
        <begin position="268"/>
        <end position="277"/>
    </location>
</feature>
<keyword evidence="4" id="KW-1185">Reference proteome</keyword>
<evidence type="ECO:0000313" key="4">
    <source>
        <dbReference type="Proteomes" id="UP001324427"/>
    </source>
</evidence>
<proteinExistence type="predicted"/>
<feature type="compositionally biased region" description="Basic and acidic residues" evidence="2">
    <location>
        <begin position="313"/>
        <end position="342"/>
    </location>
</feature>
<protein>
    <submittedName>
        <fullName evidence="3">Uncharacterized protein</fullName>
    </submittedName>
</protein>
<name>A0AAV9J4C3_9PEZI</name>
<evidence type="ECO:0000256" key="2">
    <source>
        <dbReference type="SAM" id="MobiDB-lite"/>
    </source>
</evidence>
<dbReference type="EMBL" id="JAVFHQ010000087">
    <property type="protein sequence ID" value="KAK4539656.1"/>
    <property type="molecule type" value="Genomic_DNA"/>
</dbReference>
<gene>
    <name evidence="3" type="ORF">LTR36_010482</name>
</gene>
<dbReference type="Proteomes" id="UP001324427">
    <property type="component" value="Unassembled WGS sequence"/>
</dbReference>
<keyword evidence="1" id="KW-0175">Coiled coil</keyword>
<sequence>MDRLKQDCAVNAVNFQQKADLLHQQKTAAEEDLSVEQGTTGKLRTLLAQSEIRIHGLEQEVNTHTASRQEQWDAFDKLQTDYLQLQSDHEQVKKANAHLEKANRLANNMLNTERKLLDKKIANLISEQEFGVRSRNAISLLKKQLAAGKGLQEIQRLRFERERRALRNSMLCLRYLAAKRKTKIAELHAQFGEAKTRLEKTLDRCATLDKSLDWVKHGLEQSERAGLDSNGTAGNEHARPMAAASAAQWAAQQKADGKEDTKAKHCPPVTPMSPPPSTRASSKVAPQGPVPPRHPSTSSNYTPGGNPRPPSGPRDHRRDWVDDAHRRPRYDHWAPDHLDHHDRRSSKRSSSPWYEDNEAERRHKKQRRGSGSYGDRGGW</sequence>
<feature type="compositionally biased region" description="Low complexity" evidence="2">
    <location>
        <begin position="242"/>
        <end position="254"/>
    </location>
</feature>
<dbReference type="AlphaFoldDB" id="A0AAV9J4C3"/>
<accession>A0AAV9J4C3</accession>
<reference evidence="3 4" key="1">
    <citation type="submission" date="2021-11" db="EMBL/GenBank/DDBJ databases">
        <title>Black yeast isolated from Biological Soil Crust.</title>
        <authorList>
            <person name="Kurbessoian T."/>
        </authorList>
    </citation>
    <scope>NUCLEOTIDE SEQUENCE [LARGE SCALE GENOMIC DNA]</scope>
    <source>
        <strain evidence="3 4">CCFEE 5522</strain>
    </source>
</reference>
<organism evidence="3 4">
    <name type="scientific">Oleoguttula mirabilis</name>
    <dbReference type="NCBI Taxonomy" id="1507867"/>
    <lineage>
        <taxon>Eukaryota</taxon>
        <taxon>Fungi</taxon>
        <taxon>Dikarya</taxon>
        <taxon>Ascomycota</taxon>
        <taxon>Pezizomycotina</taxon>
        <taxon>Dothideomycetes</taxon>
        <taxon>Dothideomycetidae</taxon>
        <taxon>Mycosphaerellales</taxon>
        <taxon>Teratosphaeriaceae</taxon>
        <taxon>Oleoguttula</taxon>
    </lineage>
</organism>
<feature type="region of interest" description="Disordered" evidence="2">
    <location>
        <begin position="223"/>
        <end position="379"/>
    </location>
</feature>
<evidence type="ECO:0000256" key="1">
    <source>
        <dbReference type="SAM" id="Coils"/>
    </source>
</evidence>
<feature type="coiled-coil region" evidence="1">
    <location>
        <begin position="82"/>
        <end position="127"/>
    </location>
</feature>
<evidence type="ECO:0000313" key="3">
    <source>
        <dbReference type="EMBL" id="KAK4539656.1"/>
    </source>
</evidence>